<evidence type="ECO:0000259" key="2">
    <source>
        <dbReference type="Pfam" id="PF07486"/>
    </source>
</evidence>
<dbReference type="RefSeq" id="WP_353893048.1">
    <property type="nucleotide sequence ID" value="NZ_CP159485.1"/>
</dbReference>
<reference evidence="3" key="1">
    <citation type="journal article" date="2018" name="Antonie Van Leeuwenhoek">
        <title>Proteinivorax hydrogeniformans sp. nov., an anaerobic, haloalkaliphilic bacterium fermenting proteinaceous compounds with high hydrogen production.</title>
        <authorList>
            <person name="Boltyanskaya Y."/>
            <person name="Detkova E."/>
            <person name="Pimenov N."/>
            <person name="Kevbrin V."/>
        </authorList>
    </citation>
    <scope>NUCLEOTIDE SEQUENCE</scope>
    <source>
        <strain evidence="3">Z-710</strain>
    </source>
</reference>
<evidence type="ECO:0000256" key="1">
    <source>
        <dbReference type="SAM" id="MobiDB-lite"/>
    </source>
</evidence>
<dbReference type="AlphaFoldDB" id="A0AAU8HTJ5"/>
<proteinExistence type="predicted"/>
<feature type="domain" description="Cell wall hydrolase SleB" evidence="2">
    <location>
        <begin position="74"/>
        <end position="175"/>
    </location>
</feature>
<gene>
    <name evidence="3" type="ORF">PRVXH_002453</name>
</gene>
<dbReference type="Pfam" id="PF07486">
    <property type="entry name" value="Hydrolase_2"/>
    <property type="match status" value="1"/>
</dbReference>
<dbReference type="GO" id="GO:0016787">
    <property type="term" value="F:hydrolase activity"/>
    <property type="evidence" value="ECO:0007669"/>
    <property type="project" value="UniProtKB-KW"/>
</dbReference>
<evidence type="ECO:0000313" key="3">
    <source>
        <dbReference type="EMBL" id="XCI28492.1"/>
    </source>
</evidence>
<dbReference type="InterPro" id="IPR011105">
    <property type="entry name" value="Cell_wall_hydrolase_SleB"/>
</dbReference>
<reference evidence="3" key="2">
    <citation type="submission" date="2024-06" db="EMBL/GenBank/DDBJ databases">
        <authorList>
            <person name="Petrova K.O."/>
            <person name="Toshchakov S.V."/>
            <person name="Boltjanskaja Y.V."/>
            <person name="Kevbrin V.V."/>
        </authorList>
    </citation>
    <scope>NUCLEOTIDE SEQUENCE</scope>
    <source>
        <strain evidence="3">Z-710</strain>
    </source>
</reference>
<feature type="region of interest" description="Disordered" evidence="1">
    <location>
        <begin position="1"/>
        <end position="49"/>
    </location>
</feature>
<dbReference type="Gene3D" id="1.10.10.2520">
    <property type="entry name" value="Cell wall hydrolase SleB, domain 1"/>
    <property type="match status" value="1"/>
</dbReference>
<protein>
    <submittedName>
        <fullName evidence="3">Cell wall hydrolase</fullName>
    </submittedName>
</protein>
<organism evidence="3">
    <name type="scientific">Proteinivorax hydrogeniformans</name>
    <dbReference type="NCBI Taxonomy" id="1826727"/>
    <lineage>
        <taxon>Bacteria</taxon>
        <taxon>Bacillati</taxon>
        <taxon>Bacillota</taxon>
        <taxon>Clostridia</taxon>
        <taxon>Eubacteriales</taxon>
        <taxon>Proteinivoracaceae</taxon>
        <taxon>Proteinivorax</taxon>
    </lineage>
</organism>
<name>A0AAU8HTJ5_9FIRM</name>
<keyword evidence="3" id="KW-0378">Hydrolase</keyword>
<feature type="compositionally biased region" description="Basic and acidic residues" evidence="1">
    <location>
        <begin position="16"/>
        <end position="37"/>
    </location>
</feature>
<sequence>MNTMGLKSVLKKLHKADKIPNTKSKETKVKKEITKKEPKPKKEKKKPENLIEKLKLDGNDIDMIAKMVMAEAEGECFKGKVAVANVIISRVESDLFPNTVKEVIFQKGQFEPILNGRYFKVEPNGECKKAVKEALQGNWAVPKGTYFFLNEAKVGLPNFFKEREFVVKIDNHSFYA</sequence>
<dbReference type="InterPro" id="IPR042047">
    <property type="entry name" value="SleB_dom1"/>
</dbReference>
<dbReference type="EMBL" id="CP159485">
    <property type="protein sequence ID" value="XCI28492.1"/>
    <property type="molecule type" value="Genomic_DNA"/>
</dbReference>
<accession>A0AAU8HTJ5</accession>